<dbReference type="AlphaFoldDB" id="A0A0L0V0A9"/>
<evidence type="ECO:0000313" key="2">
    <source>
        <dbReference type="Proteomes" id="UP000054564"/>
    </source>
</evidence>
<dbReference type="EMBL" id="AJIL01000158">
    <property type="protein sequence ID" value="KNE92621.1"/>
    <property type="molecule type" value="Genomic_DNA"/>
</dbReference>
<protein>
    <submittedName>
        <fullName evidence="1">Uncharacterized protein</fullName>
    </submittedName>
</protein>
<dbReference type="PANTHER" id="PTHR33069:SF3">
    <property type="entry name" value="DYNEIN HEAVY CHAIN TAIL DOMAIN-CONTAINING PROTEIN"/>
    <property type="match status" value="1"/>
</dbReference>
<sequence length="399" mass="45416">MSELGDTSTERHGLDTQLLKEQAGLVIKHFKSLDEVDFFQSDTTPTVTSTDLSIERLRSRKPDLFNEVQSTLLPLLEQQIASISKALKVPKKVRKDPGPVLNLLLEILPKLEQTLDQTVRAINDIIPGQVPLPNQTHDQHFRELKCFRLNGLSNSFRWDLRSSMSPFFSECKQVIEKLQSPINELDEGHLLSFLGINLRYSFGKTIKWVKGSELKLISDSWENALRTINDALEMLSVVVYTYTENGFSQAVSTVAKPLILITRLSQLFFKKLLGQGMRKTQVPFCTEMSSQQLDLLHKSVGHISRSISEMAYILNGTQVVEEQPIDISEDLMKEIDLLLPHFQICLFLADLYIIPILPDINVSSSQIYFKTWFVAWNTMFSQATHIAIQASHVYRHTGQ</sequence>
<reference evidence="2" key="1">
    <citation type="submission" date="2014-03" db="EMBL/GenBank/DDBJ databases">
        <title>The Genome Sequence of Puccinia striiformis f. sp. tritici PST-78.</title>
        <authorList>
            <consortium name="The Broad Institute Genome Sequencing Platform"/>
            <person name="Cuomo C."/>
            <person name="Hulbert S."/>
            <person name="Chen X."/>
            <person name="Walker B."/>
            <person name="Young S.K."/>
            <person name="Zeng Q."/>
            <person name="Gargeya S."/>
            <person name="Fitzgerald M."/>
            <person name="Haas B."/>
            <person name="Abouelleil A."/>
            <person name="Alvarado L."/>
            <person name="Arachchi H.M."/>
            <person name="Berlin A.M."/>
            <person name="Chapman S.B."/>
            <person name="Goldberg J."/>
            <person name="Griggs A."/>
            <person name="Gujja S."/>
            <person name="Hansen M."/>
            <person name="Howarth C."/>
            <person name="Imamovic A."/>
            <person name="Larimer J."/>
            <person name="McCowan C."/>
            <person name="Montmayeur A."/>
            <person name="Murphy C."/>
            <person name="Neiman D."/>
            <person name="Pearson M."/>
            <person name="Priest M."/>
            <person name="Roberts A."/>
            <person name="Saif S."/>
            <person name="Shea T."/>
            <person name="Sisk P."/>
            <person name="Sykes S."/>
            <person name="Wortman J."/>
            <person name="Nusbaum C."/>
            <person name="Birren B."/>
        </authorList>
    </citation>
    <scope>NUCLEOTIDE SEQUENCE [LARGE SCALE GENOMIC DNA]</scope>
    <source>
        <strain evidence="2">race PST-78</strain>
    </source>
</reference>
<evidence type="ECO:0000313" key="1">
    <source>
        <dbReference type="EMBL" id="KNE92621.1"/>
    </source>
</evidence>
<keyword evidence="2" id="KW-1185">Reference proteome</keyword>
<comment type="caution">
    <text evidence="1">The sequence shown here is derived from an EMBL/GenBank/DDBJ whole genome shotgun (WGS) entry which is preliminary data.</text>
</comment>
<accession>A0A0L0V0A9</accession>
<name>A0A0L0V0A9_9BASI</name>
<dbReference type="PANTHER" id="PTHR33069">
    <property type="entry name" value="CHROMOSOME 7, WHOLE GENOME SHOTGUN SEQUENCE-RELATED"/>
    <property type="match status" value="1"/>
</dbReference>
<dbReference type="Proteomes" id="UP000054564">
    <property type="component" value="Unassembled WGS sequence"/>
</dbReference>
<organism evidence="1 2">
    <name type="scientific">Puccinia striiformis f. sp. tritici PST-78</name>
    <dbReference type="NCBI Taxonomy" id="1165861"/>
    <lineage>
        <taxon>Eukaryota</taxon>
        <taxon>Fungi</taxon>
        <taxon>Dikarya</taxon>
        <taxon>Basidiomycota</taxon>
        <taxon>Pucciniomycotina</taxon>
        <taxon>Pucciniomycetes</taxon>
        <taxon>Pucciniales</taxon>
        <taxon>Pucciniaceae</taxon>
        <taxon>Puccinia</taxon>
    </lineage>
</organism>
<gene>
    <name evidence="1" type="ORF">PSTG_13945</name>
</gene>
<proteinExistence type="predicted"/>